<reference evidence="1" key="1">
    <citation type="submission" date="2021-07" db="EMBL/GenBank/DDBJ databases">
        <authorList>
            <person name="Branca A.L. A."/>
        </authorList>
    </citation>
    <scope>NUCLEOTIDE SEQUENCE</scope>
</reference>
<accession>A0A9W4MZ99</accession>
<dbReference type="Proteomes" id="UP001153461">
    <property type="component" value="Unassembled WGS sequence"/>
</dbReference>
<dbReference type="AlphaFoldDB" id="A0A9W4MZ99"/>
<protein>
    <submittedName>
        <fullName evidence="1">Uncharacterized protein</fullName>
    </submittedName>
</protein>
<proteinExistence type="predicted"/>
<gene>
    <name evidence="1" type="ORF">PNAL_LOCUS7506</name>
</gene>
<evidence type="ECO:0000313" key="1">
    <source>
        <dbReference type="EMBL" id="CAG8201350.1"/>
    </source>
</evidence>
<organism evidence="1 2">
    <name type="scientific">Penicillium nalgiovense</name>
    <dbReference type="NCBI Taxonomy" id="60175"/>
    <lineage>
        <taxon>Eukaryota</taxon>
        <taxon>Fungi</taxon>
        <taxon>Dikarya</taxon>
        <taxon>Ascomycota</taxon>
        <taxon>Pezizomycotina</taxon>
        <taxon>Eurotiomycetes</taxon>
        <taxon>Eurotiomycetidae</taxon>
        <taxon>Eurotiales</taxon>
        <taxon>Aspergillaceae</taxon>
        <taxon>Penicillium</taxon>
    </lineage>
</organism>
<sequence length="58" mass="6739">MIWAMKEVIFSPGSDTTGNNRRNYNKKALLIYQFNMTSQNFTIDCFSKPTLPSIVYEI</sequence>
<comment type="caution">
    <text evidence="1">The sequence shown here is derived from an EMBL/GenBank/DDBJ whole genome shotgun (WGS) entry which is preliminary data.</text>
</comment>
<evidence type="ECO:0000313" key="2">
    <source>
        <dbReference type="Proteomes" id="UP001153461"/>
    </source>
</evidence>
<dbReference type="EMBL" id="CAJVNV010000444">
    <property type="protein sequence ID" value="CAG8201350.1"/>
    <property type="molecule type" value="Genomic_DNA"/>
</dbReference>
<name>A0A9W4MZ99_PENNA</name>